<organism evidence="7 8">
    <name type="scientific">Rhizobium rosettiformans W3</name>
    <dbReference type="NCBI Taxonomy" id="538378"/>
    <lineage>
        <taxon>Bacteria</taxon>
        <taxon>Pseudomonadati</taxon>
        <taxon>Pseudomonadota</taxon>
        <taxon>Alphaproteobacteria</taxon>
        <taxon>Hyphomicrobiales</taxon>
        <taxon>Rhizobiaceae</taxon>
        <taxon>Rhizobium/Agrobacterium group</taxon>
        <taxon>Rhizobium</taxon>
    </lineage>
</organism>
<dbReference type="Pfam" id="PF04932">
    <property type="entry name" value="Wzy_C"/>
    <property type="match status" value="1"/>
</dbReference>
<dbReference type="GO" id="GO:0016874">
    <property type="term" value="F:ligase activity"/>
    <property type="evidence" value="ECO:0007669"/>
    <property type="project" value="UniProtKB-KW"/>
</dbReference>
<sequence>MPVVPGKKRSGLRGFHGLVARRDCGYLSRQFEGTARMHLLKRTMNENNLVAIYLVFGLAALGGSVVTILFAASAVWAIIYLSIGKIGWVWRDGIRAFAIAIGIYIIINIGFFALNFGQNFASPLSEIRKLAPQILFLGAIPVMMRLSLTSPDVLLRSAPRAAAIGAILVLPLAAFQAFILGERAEGGSGNAIPFALTCAFLSVASLVLLLEQDRRVRLLGILGFLSGYLCIFLSQTKGMMPVPLLGLALVLVGHLRHKLRLSQIVMIVLAVCVFVAVGIFASGSYHRLTEVTALAGGAGDAALSRSTSIRLDLWQKALAAFLQDPISGYGLQNRRALIQEFGYGYSHLHNGYITALVDNGVVGLLGLVLLLFAPVYIAWKAPNDAMREPRLLLALALVLTYAFGGLSNFIFGHDIYDALFLWGGTIIAVSATPKVSDDVEGSA</sequence>
<evidence type="ECO:0000256" key="2">
    <source>
        <dbReference type="ARBA" id="ARBA00022692"/>
    </source>
</evidence>
<evidence type="ECO:0000256" key="5">
    <source>
        <dbReference type="SAM" id="Phobius"/>
    </source>
</evidence>
<feature type="transmembrane region" description="Helical" evidence="5">
    <location>
        <begin position="95"/>
        <end position="118"/>
    </location>
</feature>
<dbReference type="PANTHER" id="PTHR37422:SF13">
    <property type="entry name" value="LIPOPOLYSACCHARIDE BIOSYNTHESIS PROTEIN PA4999-RELATED"/>
    <property type="match status" value="1"/>
</dbReference>
<feature type="transmembrane region" description="Helical" evidence="5">
    <location>
        <begin position="264"/>
        <end position="285"/>
    </location>
</feature>
<dbReference type="Proteomes" id="UP000307378">
    <property type="component" value="Unassembled WGS sequence"/>
</dbReference>
<feature type="transmembrane region" description="Helical" evidence="5">
    <location>
        <begin position="160"/>
        <end position="179"/>
    </location>
</feature>
<feature type="transmembrane region" description="Helical" evidence="5">
    <location>
        <begin position="240"/>
        <end position="257"/>
    </location>
</feature>
<dbReference type="EMBL" id="STGU01000002">
    <property type="protein sequence ID" value="THV37908.1"/>
    <property type="molecule type" value="Genomic_DNA"/>
</dbReference>
<keyword evidence="2 5" id="KW-0812">Transmembrane</keyword>
<feature type="transmembrane region" description="Helical" evidence="5">
    <location>
        <begin position="130"/>
        <end position="148"/>
    </location>
</feature>
<gene>
    <name evidence="7" type="ORF">FAA86_03600</name>
</gene>
<comment type="subcellular location">
    <subcellularLocation>
        <location evidence="1">Membrane</location>
        <topology evidence="1">Multi-pass membrane protein</topology>
    </subcellularLocation>
</comment>
<dbReference type="PANTHER" id="PTHR37422">
    <property type="entry name" value="TEICHURONIC ACID BIOSYNTHESIS PROTEIN TUAE"/>
    <property type="match status" value="1"/>
</dbReference>
<evidence type="ECO:0000256" key="3">
    <source>
        <dbReference type="ARBA" id="ARBA00022989"/>
    </source>
</evidence>
<keyword evidence="7" id="KW-0436">Ligase</keyword>
<dbReference type="InterPro" id="IPR051533">
    <property type="entry name" value="WaaL-like"/>
</dbReference>
<feature type="transmembrane region" description="Helical" evidence="5">
    <location>
        <begin position="391"/>
        <end position="411"/>
    </location>
</feature>
<reference evidence="7 8" key="1">
    <citation type="submission" date="2019-04" db="EMBL/GenBank/DDBJ databases">
        <title>genome sequence of strain W3.</title>
        <authorList>
            <person name="Gao J."/>
            <person name="Sun J."/>
        </authorList>
    </citation>
    <scope>NUCLEOTIDE SEQUENCE [LARGE SCALE GENOMIC DNA]</scope>
    <source>
        <strain evidence="7 8">W3</strain>
    </source>
</reference>
<evidence type="ECO:0000256" key="4">
    <source>
        <dbReference type="ARBA" id="ARBA00023136"/>
    </source>
</evidence>
<keyword evidence="3 5" id="KW-1133">Transmembrane helix</keyword>
<evidence type="ECO:0000313" key="7">
    <source>
        <dbReference type="EMBL" id="THV37908.1"/>
    </source>
</evidence>
<feature type="transmembrane region" description="Helical" evidence="5">
    <location>
        <begin position="216"/>
        <end position="234"/>
    </location>
</feature>
<protein>
    <submittedName>
        <fullName evidence="7">O-antigen ligase family protein</fullName>
    </submittedName>
</protein>
<feature type="transmembrane region" description="Helical" evidence="5">
    <location>
        <begin position="50"/>
        <end position="83"/>
    </location>
</feature>
<keyword evidence="4 5" id="KW-0472">Membrane</keyword>
<feature type="domain" description="O-antigen ligase-related" evidence="6">
    <location>
        <begin position="224"/>
        <end position="367"/>
    </location>
</feature>
<feature type="transmembrane region" description="Helical" evidence="5">
    <location>
        <begin position="360"/>
        <end position="379"/>
    </location>
</feature>
<feature type="transmembrane region" description="Helical" evidence="5">
    <location>
        <begin position="191"/>
        <end position="209"/>
    </location>
</feature>
<comment type="caution">
    <text evidence="7">The sequence shown here is derived from an EMBL/GenBank/DDBJ whole genome shotgun (WGS) entry which is preliminary data.</text>
</comment>
<evidence type="ECO:0000313" key="8">
    <source>
        <dbReference type="Proteomes" id="UP000307378"/>
    </source>
</evidence>
<evidence type="ECO:0000256" key="1">
    <source>
        <dbReference type="ARBA" id="ARBA00004141"/>
    </source>
</evidence>
<proteinExistence type="predicted"/>
<dbReference type="GO" id="GO:0016020">
    <property type="term" value="C:membrane"/>
    <property type="evidence" value="ECO:0007669"/>
    <property type="project" value="UniProtKB-SubCell"/>
</dbReference>
<accession>A0A4S8Q1I7</accession>
<name>A0A4S8Q1I7_9HYPH</name>
<dbReference type="InterPro" id="IPR007016">
    <property type="entry name" value="O-antigen_ligase-rel_domated"/>
</dbReference>
<dbReference type="AlphaFoldDB" id="A0A4S8Q1I7"/>
<evidence type="ECO:0000259" key="6">
    <source>
        <dbReference type="Pfam" id="PF04932"/>
    </source>
</evidence>